<organism evidence="1 2">
    <name type="scientific">Chondromyces apiculatus DSM 436</name>
    <dbReference type="NCBI Taxonomy" id="1192034"/>
    <lineage>
        <taxon>Bacteria</taxon>
        <taxon>Pseudomonadati</taxon>
        <taxon>Myxococcota</taxon>
        <taxon>Polyangia</taxon>
        <taxon>Polyangiales</taxon>
        <taxon>Polyangiaceae</taxon>
        <taxon>Chondromyces</taxon>
    </lineage>
</organism>
<evidence type="ECO:0008006" key="3">
    <source>
        <dbReference type="Google" id="ProtNLM"/>
    </source>
</evidence>
<dbReference type="STRING" id="1192034.CAP_8935"/>
<dbReference type="Proteomes" id="UP000019678">
    <property type="component" value="Unassembled WGS sequence"/>
</dbReference>
<proteinExistence type="predicted"/>
<protein>
    <recommendedName>
        <fullName evidence="3">Protein NO VEIN C-terminal domain-containing protein</fullName>
    </recommendedName>
</protein>
<accession>A0A017SWY6</accession>
<reference evidence="1 2" key="1">
    <citation type="submission" date="2013-05" db="EMBL/GenBank/DDBJ databases">
        <title>Genome assembly of Chondromyces apiculatus DSM 436.</title>
        <authorList>
            <person name="Sharma G."/>
            <person name="Khatri I."/>
            <person name="Kaur C."/>
            <person name="Mayilraj S."/>
            <person name="Subramanian S."/>
        </authorList>
    </citation>
    <scope>NUCLEOTIDE SEQUENCE [LARGE SCALE GENOMIC DNA]</scope>
    <source>
        <strain evidence="1 2">DSM 436</strain>
    </source>
</reference>
<evidence type="ECO:0000313" key="1">
    <source>
        <dbReference type="EMBL" id="EYF00846.1"/>
    </source>
</evidence>
<comment type="caution">
    <text evidence="1">The sequence shown here is derived from an EMBL/GenBank/DDBJ whole genome shotgun (WGS) entry which is preliminary data.</text>
</comment>
<dbReference type="eggNOG" id="ENOG5031W6H">
    <property type="taxonomic scope" value="Bacteria"/>
</dbReference>
<dbReference type="EMBL" id="ASRX01000096">
    <property type="protein sequence ID" value="EYF00846.1"/>
    <property type="molecule type" value="Genomic_DNA"/>
</dbReference>
<gene>
    <name evidence="1" type="ORF">CAP_8935</name>
</gene>
<evidence type="ECO:0000313" key="2">
    <source>
        <dbReference type="Proteomes" id="UP000019678"/>
    </source>
</evidence>
<sequence>MVAFAQCDYVLYGKAFDIIKVSGDVDLESTDDIRNHLDRVTIYEIKSTSKEKVTADFRGYFFSLSTAELLVAQTLGDRYRFAFVNTRTRTHVDLALREVMARARGIYPTWSIQF</sequence>
<keyword evidence="2" id="KW-1185">Reference proteome</keyword>
<name>A0A017SWY6_9BACT</name>
<dbReference type="AlphaFoldDB" id="A0A017SWY6"/>